<comment type="subcellular location">
    <subcellularLocation>
        <location evidence="1">Secreted</location>
    </subcellularLocation>
</comment>
<dbReference type="InterPro" id="IPR036383">
    <property type="entry name" value="TSP1_rpt_sf"/>
</dbReference>
<keyword evidence="3 7" id="KW-0732">Signal</keyword>
<evidence type="ECO:0000256" key="2">
    <source>
        <dbReference type="ARBA" id="ARBA00022525"/>
    </source>
</evidence>
<evidence type="ECO:0000256" key="1">
    <source>
        <dbReference type="ARBA" id="ARBA00004613"/>
    </source>
</evidence>
<proteinExistence type="predicted"/>
<feature type="region of interest" description="Disordered" evidence="6">
    <location>
        <begin position="584"/>
        <end position="609"/>
    </location>
</feature>
<feature type="region of interest" description="Disordered" evidence="6">
    <location>
        <begin position="140"/>
        <end position="159"/>
    </location>
</feature>
<dbReference type="InterPro" id="IPR036047">
    <property type="entry name" value="F-box-like_dom_sf"/>
</dbReference>
<dbReference type="PROSITE" id="PS50092">
    <property type="entry name" value="TSP1"/>
    <property type="match status" value="11"/>
</dbReference>
<evidence type="ECO:0000256" key="5">
    <source>
        <dbReference type="ARBA" id="ARBA00023157"/>
    </source>
</evidence>
<dbReference type="Pfam" id="PF00090">
    <property type="entry name" value="TSP_1"/>
    <property type="match status" value="11"/>
</dbReference>
<name>A0ABN8MA89_9CNID</name>
<sequence>MMPKSLWSLLVLFLMLLDYTEGWRRRRRRRCPVTNCAVSAWSKFGPCSQPCGHGGIKKRTRTVTRPGTCGGVCLYPRVDFQLCNRGCPNGGTPVTGRCICKSGYSGRCCTRVNGGWSSWSSWNSCSKTCGSGVRVRTRTCTKPPPSNGGTPCTGSSRDSQACNTHYCPVNGGWSDWSRWSSCTKPCGVGSQERSRTCTRPPPSYGGKTCLGLTWEKQMCNRQPCPVHGGWSGWGVWTTCTKSCESGTQTRSRSCTQPPPQNGGKVCPGALKEQRVCNAHSCPVNGGWSSWFVFTPCSVSCGTGMTVLARTCTNPAPKYGGRPCQGPARKGQPCLTKACPIDGGWSRWSVWPTCTKSCESGKQTRSRSCTQPPPQHGGRTCPGAARGQRVCNTQSCPVDGRWSNWGGWTSCSKSCGTGFKERFRSCTRPAPKFGGKPCTGEVRETHECNNHPCPVHGGWSVWSSWSSCVKTCGGGARERTRSCTNPPPFHGGQGCGTQYYESKECAVKKCPVDGRWSVWSVWSSCSKSCGTGSQERSRSCTQPPPSAGGKTCPGKEEESRLCNSNSCPVDGRWSVWSVWSSCSKSCGTGSQERSRSCTQPPPSAGGKTCPGKEEESRLCNSNSCPVDGGWSLWSSWTECSVTCGTGVVSRERKCDNPAPAAGGRSCQGHPRDVQTCNTTEICIDPVGCYRNFPSSLLQDLRNDISWSFPPFSKQMDKIVKKCAHLAKTKRMRFFGVENYGNCYGVQSFSPGNQLKTNRCNYGVGLRDNFYVYEITEIILLVCSGSIYSQLKVIRHENNPKRSLSYMNYNTLWRNTAEVRDRKPWEWLTKGRSKQEMGGMIIAAKDQALRANSIKKRIIDKENVSAKCRMCGEGDETVSHNVLKVASCFCNTPRSLPQSYQSGQTQHFCLIYCINYALPMENIKFCLQINRNSLFSFFLESSSRLTPHMLKGRTGEFDLESISFLDLSGMGELKLLETLNVSCNNLSSLDGVEELSNLSSLNVAGNMIRSVDTLSCLTKLENLKALRLQDSVQNFSNPVCVSQENYKKVVCDLLPKLQTLDGERVRGKGADLYEMCDELDAMLRDHDLESAHGVALKTIPWNTEKLLCSSRSLDRSVEEAEKGFADEIIAQILSYLHPIYEDLAGYSIICRRWERIIQNTGLLWRHIHLHDDRDARETLEDEYARVLQNCLKRYRQFIQCVRAEDQSLFIRPELRRLLLTLPNLTRLDVPVLSWSRVFAQSLKSAPVLKFLTIDDYRALLKRRANSGNRYLRIHRRGIRVWDLRVLARQFTSLESLTLNINIFKLYRYGIIPVLDQLRLKELHLECAPYGMDEISSDTLASLSPINALMNSQHASILVSLDLHYVPLSTQDLVSYVDNFKCLKQLFVAVSEERSLRSLSSVVLKSESVTTLFLTGLPSTNVKCLKCVMPKLEVILISECHHILSLEVLATNILSFILRGNCQLSKIKLNCKSIHDLLMYDCPAIESEMFHDFLSECPNVKQMELSVDWGVIELNSNYCRNLKQLTIRDVSMSLSKLIVDCPFLEHFKCSGEVLPAKHRNNKNMAGCDIEVRTKHLKKFQMCDVGCANRVTVHCIEANVIQITGIHPWRRPLVVELNAVRRIDAVYFTGLTIGAITLNSNYVEHVIIGKCSLANSKNGRAMRFKCEEIRALRLLDCPRMKKFSLHVKCVQSLSIESCSNLRDLDVSASKLSRVKISNCPYLEQVNQTISDNT</sequence>
<evidence type="ECO:0000256" key="4">
    <source>
        <dbReference type="ARBA" id="ARBA00022737"/>
    </source>
</evidence>
<dbReference type="PRINTS" id="PR01705">
    <property type="entry name" value="TSP1REPEAT"/>
</dbReference>
<dbReference type="InterPro" id="IPR052065">
    <property type="entry name" value="Compl_asym_regulator"/>
</dbReference>
<evidence type="ECO:0000256" key="7">
    <source>
        <dbReference type="SAM" id="SignalP"/>
    </source>
</evidence>
<keyword evidence="2" id="KW-0964">Secreted</keyword>
<dbReference type="SUPFAM" id="SSF52058">
    <property type="entry name" value="L domain-like"/>
    <property type="match status" value="2"/>
</dbReference>
<dbReference type="EMBL" id="CALNXI010000317">
    <property type="protein sequence ID" value="CAH3024730.1"/>
    <property type="molecule type" value="Genomic_DNA"/>
</dbReference>
<gene>
    <name evidence="9" type="ORF">PEVE_00023842</name>
</gene>
<protein>
    <recommendedName>
        <fullName evidence="8">F-box domain-containing protein</fullName>
    </recommendedName>
</protein>
<dbReference type="Gene3D" id="1.20.1280.50">
    <property type="match status" value="1"/>
</dbReference>
<evidence type="ECO:0000259" key="8">
    <source>
        <dbReference type="Pfam" id="PF12937"/>
    </source>
</evidence>
<comment type="caution">
    <text evidence="9">The sequence shown here is derived from an EMBL/GenBank/DDBJ whole genome shotgun (WGS) entry which is preliminary data.</text>
</comment>
<dbReference type="InterPro" id="IPR001810">
    <property type="entry name" value="F-box_dom"/>
</dbReference>
<organism evidence="9 10">
    <name type="scientific">Porites evermanni</name>
    <dbReference type="NCBI Taxonomy" id="104178"/>
    <lineage>
        <taxon>Eukaryota</taxon>
        <taxon>Metazoa</taxon>
        <taxon>Cnidaria</taxon>
        <taxon>Anthozoa</taxon>
        <taxon>Hexacorallia</taxon>
        <taxon>Scleractinia</taxon>
        <taxon>Fungiina</taxon>
        <taxon>Poritidae</taxon>
        <taxon>Porites</taxon>
    </lineage>
</organism>
<evidence type="ECO:0000256" key="3">
    <source>
        <dbReference type="ARBA" id="ARBA00022729"/>
    </source>
</evidence>
<reference evidence="9 10" key="1">
    <citation type="submission" date="2022-05" db="EMBL/GenBank/DDBJ databases">
        <authorList>
            <consortium name="Genoscope - CEA"/>
            <person name="William W."/>
        </authorList>
    </citation>
    <scope>NUCLEOTIDE SEQUENCE [LARGE SCALE GENOMIC DNA]</scope>
</reference>
<dbReference type="Gene3D" id="3.80.10.10">
    <property type="entry name" value="Ribonuclease Inhibitor"/>
    <property type="match status" value="2"/>
</dbReference>
<dbReference type="SMART" id="SM00209">
    <property type="entry name" value="TSP1"/>
    <property type="match status" value="11"/>
</dbReference>
<dbReference type="InterPro" id="IPR000884">
    <property type="entry name" value="TSP1_rpt"/>
</dbReference>
<feature type="chain" id="PRO_5045587680" description="F-box domain-containing protein" evidence="7">
    <location>
        <begin position="23"/>
        <end position="1729"/>
    </location>
</feature>
<feature type="domain" description="F-box" evidence="8">
    <location>
        <begin position="1124"/>
        <end position="1167"/>
    </location>
</feature>
<keyword evidence="10" id="KW-1185">Reference proteome</keyword>
<dbReference type="InterPro" id="IPR001611">
    <property type="entry name" value="Leu-rich_rpt"/>
</dbReference>
<feature type="compositionally biased region" description="Polar residues" evidence="6">
    <location>
        <begin position="147"/>
        <end position="159"/>
    </location>
</feature>
<evidence type="ECO:0000313" key="9">
    <source>
        <dbReference type="EMBL" id="CAH3024730.1"/>
    </source>
</evidence>
<feature type="signal peptide" evidence="7">
    <location>
        <begin position="1"/>
        <end position="22"/>
    </location>
</feature>
<dbReference type="PANTHER" id="PTHR22906:SF43">
    <property type="entry name" value="PROPERDIN"/>
    <property type="match status" value="1"/>
</dbReference>
<dbReference type="PANTHER" id="PTHR22906">
    <property type="entry name" value="PROPERDIN"/>
    <property type="match status" value="1"/>
</dbReference>
<dbReference type="InterPro" id="IPR032675">
    <property type="entry name" value="LRR_dom_sf"/>
</dbReference>
<dbReference type="Pfam" id="PF12937">
    <property type="entry name" value="F-box-like"/>
    <property type="match status" value="1"/>
</dbReference>
<evidence type="ECO:0000313" key="10">
    <source>
        <dbReference type="Proteomes" id="UP001159427"/>
    </source>
</evidence>
<dbReference type="Proteomes" id="UP001159427">
    <property type="component" value="Unassembled WGS sequence"/>
</dbReference>
<feature type="region of interest" description="Disordered" evidence="6">
    <location>
        <begin position="527"/>
        <end position="556"/>
    </location>
</feature>
<evidence type="ECO:0000256" key="6">
    <source>
        <dbReference type="SAM" id="MobiDB-lite"/>
    </source>
</evidence>
<keyword evidence="5" id="KW-1015">Disulfide bond</keyword>
<dbReference type="PROSITE" id="PS51450">
    <property type="entry name" value="LRR"/>
    <property type="match status" value="2"/>
</dbReference>
<accession>A0ABN8MA89</accession>
<dbReference type="SUPFAM" id="SSF82895">
    <property type="entry name" value="TSP-1 type 1 repeat"/>
    <property type="match status" value="11"/>
</dbReference>
<dbReference type="Gene3D" id="2.20.100.10">
    <property type="entry name" value="Thrombospondin type-1 (TSP1) repeat"/>
    <property type="match status" value="11"/>
</dbReference>
<keyword evidence="4" id="KW-0677">Repeat</keyword>
<dbReference type="SUPFAM" id="SSF81383">
    <property type="entry name" value="F-box domain"/>
    <property type="match status" value="1"/>
</dbReference>